<feature type="signal peptide" evidence="2">
    <location>
        <begin position="1"/>
        <end position="20"/>
    </location>
</feature>
<proteinExistence type="predicted"/>
<feature type="coiled-coil region" evidence="1">
    <location>
        <begin position="84"/>
        <end position="156"/>
    </location>
</feature>
<reference evidence="3" key="1">
    <citation type="submission" date="2020-10" db="EMBL/GenBank/DDBJ databases">
        <authorList>
            <person name="Gilroy R."/>
        </authorList>
    </citation>
    <scope>NUCLEOTIDE SEQUENCE</scope>
    <source>
        <strain evidence="3">F6-4510</strain>
    </source>
</reference>
<evidence type="ECO:0000313" key="4">
    <source>
        <dbReference type="Proteomes" id="UP000823611"/>
    </source>
</evidence>
<gene>
    <name evidence="3" type="ORF">IAC55_00085</name>
</gene>
<keyword evidence="2" id="KW-0732">Signal</keyword>
<name>A0A9D9H3B2_9FIRM</name>
<dbReference type="EMBL" id="JADIMX010000003">
    <property type="protein sequence ID" value="MBO8433702.1"/>
    <property type="molecule type" value="Genomic_DNA"/>
</dbReference>
<comment type="caution">
    <text evidence="3">The sequence shown here is derived from an EMBL/GenBank/DDBJ whole genome shotgun (WGS) entry which is preliminary data.</text>
</comment>
<evidence type="ECO:0000313" key="3">
    <source>
        <dbReference type="EMBL" id="MBO8433702.1"/>
    </source>
</evidence>
<feature type="chain" id="PRO_5039326359" evidence="2">
    <location>
        <begin position="21"/>
        <end position="196"/>
    </location>
</feature>
<sequence>MKKYLILSAISLLAFTGCKTNVPSSNVNNNQTNSQVVENNVTQTPSTELSGDANSYFSAKAEKDWIDVELDKAEYEYRNGSLSADEFKSKKIDLEDRERTLERTEDSLEYIVERELSVYDFSGKNIEELLTEKRDVEKQENELELEEHKLEDEYRLGNITKDEFIQKQTSIVERETKLDVLDDSIENALERLGYDD</sequence>
<accession>A0A9D9H3B2</accession>
<organism evidence="3 4">
    <name type="scientific">Candidatus Fimicola merdigallinarum</name>
    <dbReference type="NCBI Taxonomy" id="2840819"/>
    <lineage>
        <taxon>Bacteria</taxon>
        <taxon>Bacillati</taxon>
        <taxon>Bacillota</taxon>
        <taxon>Clostridia</taxon>
        <taxon>Lachnospirales</taxon>
        <taxon>Lachnospiraceae</taxon>
        <taxon>Lachnospiraceae incertae sedis</taxon>
        <taxon>Candidatus Fimicola</taxon>
    </lineage>
</organism>
<keyword evidence="1" id="KW-0175">Coiled coil</keyword>
<dbReference type="AlphaFoldDB" id="A0A9D9H3B2"/>
<reference evidence="3" key="2">
    <citation type="journal article" date="2021" name="PeerJ">
        <title>Extensive microbial diversity within the chicken gut microbiome revealed by metagenomics and culture.</title>
        <authorList>
            <person name="Gilroy R."/>
            <person name="Ravi A."/>
            <person name="Getino M."/>
            <person name="Pursley I."/>
            <person name="Horton D.L."/>
            <person name="Alikhan N.F."/>
            <person name="Baker D."/>
            <person name="Gharbi K."/>
            <person name="Hall N."/>
            <person name="Watson M."/>
            <person name="Adriaenssens E.M."/>
            <person name="Foster-Nyarko E."/>
            <person name="Jarju S."/>
            <person name="Secka A."/>
            <person name="Antonio M."/>
            <person name="Oren A."/>
            <person name="Chaudhuri R.R."/>
            <person name="La Ragione R."/>
            <person name="Hildebrand F."/>
            <person name="Pallen M.J."/>
        </authorList>
    </citation>
    <scope>NUCLEOTIDE SEQUENCE</scope>
    <source>
        <strain evidence="3">F6-4510</strain>
    </source>
</reference>
<dbReference type="PROSITE" id="PS51257">
    <property type="entry name" value="PROKAR_LIPOPROTEIN"/>
    <property type="match status" value="1"/>
</dbReference>
<evidence type="ECO:0000256" key="1">
    <source>
        <dbReference type="SAM" id="Coils"/>
    </source>
</evidence>
<evidence type="ECO:0000256" key="2">
    <source>
        <dbReference type="SAM" id="SignalP"/>
    </source>
</evidence>
<dbReference type="Proteomes" id="UP000823611">
    <property type="component" value="Unassembled WGS sequence"/>
</dbReference>
<protein>
    <submittedName>
        <fullName evidence="3">Uncharacterized protein</fullName>
    </submittedName>
</protein>